<evidence type="ECO:0000313" key="2">
    <source>
        <dbReference type="Proteomes" id="UP000265411"/>
    </source>
</evidence>
<name>A0A395R3B3_9PSED</name>
<protein>
    <submittedName>
        <fullName evidence="1">Uncharacterized protein</fullName>
    </submittedName>
</protein>
<keyword evidence="2" id="KW-1185">Reference proteome</keyword>
<dbReference type="Proteomes" id="UP000265411">
    <property type="component" value="Unassembled WGS sequence"/>
</dbReference>
<evidence type="ECO:0000313" key="1">
    <source>
        <dbReference type="EMBL" id="RGP54591.1"/>
    </source>
</evidence>
<accession>A0A395R3B3</accession>
<reference evidence="1 2" key="1">
    <citation type="journal article" date="2018" name="Syst. Appl. Microbiol.">
        <title>Pseudomonas gallaeciensis sp. nov., isolated from crude-oil-contaminated intertidal sand samples after the Prestige oil spill.</title>
        <authorList>
            <person name="Mulet M."/>
            <person name="Sanchez D."/>
            <person name="Rodriguez A.C."/>
            <person name="Nogales B."/>
            <person name="Bosch R."/>
            <person name="Busquets A."/>
            <person name="Gomila M."/>
            <person name="Lalucat J."/>
            <person name="Garcia-Valdes E."/>
        </authorList>
    </citation>
    <scope>NUCLEOTIDE SEQUENCE [LARGE SCALE GENOMIC DNA]</scope>
    <source>
        <strain evidence="1 2">V113</strain>
    </source>
</reference>
<proteinExistence type="predicted"/>
<organism evidence="1 2">
    <name type="scientific">Pseudomonas abyssi</name>
    <dbReference type="NCBI Taxonomy" id="170540"/>
    <lineage>
        <taxon>Bacteria</taxon>
        <taxon>Pseudomonadati</taxon>
        <taxon>Pseudomonadota</taxon>
        <taxon>Gammaproteobacteria</taxon>
        <taxon>Pseudomonadales</taxon>
        <taxon>Pseudomonadaceae</taxon>
        <taxon>Pseudomonas</taxon>
    </lineage>
</organism>
<dbReference type="EMBL" id="LMAZ01000003">
    <property type="protein sequence ID" value="RGP54591.1"/>
    <property type="molecule type" value="Genomic_DNA"/>
</dbReference>
<gene>
    <name evidence="1" type="ORF">ASB58_12020</name>
</gene>
<sequence>MRLDKKEYLGLREDFHLKFPGFSGFQSRCHVRVLAESKKPMVVICSQVKTEPGTSIMNAYEIIRGHVFDYLAKKQSEKLRHDTATELEGFAETIEKTRKLRVALVAYLLRFAARALTNRVPMLDQINREEPELYWIEHWPKGTGLGEDVDYLLVSENEVGEPHWQRVNFTKLAERLGYCEADFEIPDEAVA</sequence>
<dbReference type="AlphaFoldDB" id="A0A395R3B3"/>
<comment type="caution">
    <text evidence="1">The sequence shown here is derived from an EMBL/GenBank/DDBJ whole genome shotgun (WGS) entry which is preliminary data.</text>
</comment>